<dbReference type="EMBL" id="CP095053">
    <property type="protein sequence ID" value="UOR04522.1"/>
    <property type="molecule type" value="Genomic_DNA"/>
</dbReference>
<gene>
    <name evidence="3" type="ORF">MUN82_16435</name>
</gene>
<dbReference type="Proteomes" id="UP000829925">
    <property type="component" value="Chromosome"/>
</dbReference>
<protein>
    <submittedName>
        <fullName evidence="3">Universal stress protein</fullName>
    </submittedName>
</protein>
<sequence length="147" mass="15521">MTLTTVLCPLDFSVASAPLVRYATTLAAATGAELRLLHVLEAQPELPVAGLSRPLDLDIALQLASYRLEAEQAGVTVSTTIVQGDAATEIVAEARRYPADLILIGAHGRTGLTRFLMGSTAEAVVRTAPCATLLVKNCQADEYRQSA</sequence>
<dbReference type="PRINTS" id="PR01438">
    <property type="entry name" value="UNVRSLSTRESS"/>
</dbReference>
<dbReference type="PANTHER" id="PTHR46268:SF6">
    <property type="entry name" value="UNIVERSAL STRESS PROTEIN UP12"/>
    <property type="match status" value="1"/>
</dbReference>
<dbReference type="AlphaFoldDB" id="A0A8T9SR05"/>
<dbReference type="SUPFAM" id="SSF52402">
    <property type="entry name" value="Adenine nucleotide alpha hydrolases-like"/>
    <property type="match status" value="1"/>
</dbReference>
<dbReference type="InterPro" id="IPR006016">
    <property type="entry name" value="UspA"/>
</dbReference>
<dbReference type="Gene3D" id="3.40.50.620">
    <property type="entry name" value="HUPs"/>
    <property type="match status" value="1"/>
</dbReference>
<evidence type="ECO:0000256" key="1">
    <source>
        <dbReference type="ARBA" id="ARBA00008791"/>
    </source>
</evidence>
<dbReference type="Pfam" id="PF00582">
    <property type="entry name" value="Usp"/>
    <property type="match status" value="1"/>
</dbReference>
<evidence type="ECO:0000313" key="3">
    <source>
        <dbReference type="EMBL" id="UOR04522.1"/>
    </source>
</evidence>
<dbReference type="PANTHER" id="PTHR46268">
    <property type="entry name" value="STRESS RESPONSE PROTEIN NHAX"/>
    <property type="match status" value="1"/>
</dbReference>
<organism evidence="3 4">
    <name type="scientific">Hymenobacter aerilatus</name>
    <dbReference type="NCBI Taxonomy" id="2932251"/>
    <lineage>
        <taxon>Bacteria</taxon>
        <taxon>Pseudomonadati</taxon>
        <taxon>Bacteroidota</taxon>
        <taxon>Cytophagia</taxon>
        <taxon>Cytophagales</taxon>
        <taxon>Hymenobacteraceae</taxon>
        <taxon>Hymenobacter</taxon>
    </lineage>
</organism>
<feature type="domain" description="UspA" evidence="2">
    <location>
        <begin position="5"/>
        <end position="136"/>
    </location>
</feature>
<comment type="similarity">
    <text evidence="1">Belongs to the universal stress protein A family.</text>
</comment>
<reference evidence="3 4" key="1">
    <citation type="submission" date="2022-04" db="EMBL/GenBank/DDBJ databases">
        <title>Hymenobacter sp. isolated from the air.</title>
        <authorList>
            <person name="Won M."/>
            <person name="Lee C.-M."/>
            <person name="Woen H.-Y."/>
            <person name="Kwon S.-W."/>
        </authorList>
    </citation>
    <scope>NUCLEOTIDE SEQUENCE [LARGE SCALE GENOMIC DNA]</scope>
    <source>
        <strain evidence="4">5413 J-13</strain>
    </source>
</reference>
<evidence type="ECO:0000259" key="2">
    <source>
        <dbReference type="Pfam" id="PF00582"/>
    </source>
</evidence>
<dbReference type="InterPro" id="IPR014729">
    <property type="entry name" value="Rossmann-like_a/b/a_fold"/>
</dbReference>
<dbReference type="RefSeq" id="WP_245092198.1">
    <property type="nucleotide sequence ID" value="NZ_CP095053.1"/>
</dbReference>
<proteinExistence type="inferred from homology"/>
<dbReference type="KEGG" id="haei:MUN82_16435"/>
<accession>A0A8T9SR05</accession>
<name>A0A8T9SR05_9BACT</name>
<evidence type="ECO:0000313" key="4">
    <source>
        <dbReference type="Proteomes" id="UP000829925"/>
    </source>
</evidence>
<dbReference type="InterPro" id="IPR006015">
    <property type="entry name" value="Universal_stress_UspA"/>
</dbReference>
<keyword evidence="4" id="KW-1185">Reference proteome</keyword>
<dbReference type="CDD" id="cd00293">
    <property type="entry name" value="USP-like"/>
    <property type="match status" value="1"/>
</dbReference>